<dbReference type="PANTHER" id="PTHR47425:SF2">
    <property type="entry name" value="FARB-RELATED"/>
    <property type="match status" value="1"/>
</dbReference>
<dbReference type="CDD" id="cd12148">
    <property type="entry name" value="fungal_TF_MHR"/>
    <property type="match status" value="1"/>
</dbReference>
<reference evidence="3 4" key="1">
    <citation type="submission" date="2024-07" db="EMBL/GenBank/DDBJ databases">
        <title>Section-level genome sequencing and comparative genomics of Aspergillus sections Usti and Cavernicolus.</title>
        <authorList>
            <consortium name="Lawrence Berkeley National Laboratory"/>
            <person name="Nybo J.L."/>
            <person name="Vesth T.C."/>
            <person name="Theobald S."/>
            <person name="Frisvad J.C."/>
            <person name="Larsen T.O."/>
            <person name="Kjaerboelling I."/>
            <person name="Rothschild-Mancinelli K."/>
            <person name="Lyhne E.K."/>
            <person name="Kogle M.E."/>
            <person name="Barry K."/>
            <person name="Clum A."/>
            <person name="Na H."/>
            <person name="Ledsgaard L."/>
            <person name="Lin J."/>
            <person name="Lipzen A."/>
            <person name="Kuo A."/>
            <person name="Riley R."/>
            <person name="Mondo S."/>
            <person name="Labutti K."/>
            <person name="Haridas S."/>
            <person name="Pangalinan J."/>
            <person name="Salamov A.A."/>
            <person name="Simmons B.A."/>
            <person name="Magnuson J.K."/>
            <person name="Chen J."/>
            <person name="Drula E."/>
            <person name="Henrissat B."/>
            <person name="Wiebenga A."/>
            <person name="Lubbers R.J."/>
            <person name="Gomes A.C."/>
            <person name="Makela M.R."/>
            <person name="Stajich J."/>
            <person name="Grigoriev I.V."/>
            <person name="Mortensen U.H."/>
            <person name="De Vries R.P."/>
            <person name="Baker S.E."/>
            <person name="Andersen M.R."/>
        </authorList>
    </citation>
    <scope>NUCLEOTIDE SEQUENCE [LARGE SCALE GENOMIC DNA]</scope>
    <source>
        <strain evidence="3 4">CBS 123904</strain>
    </source>
</reference>
<organism evidence="3 4">
    <name type="scientific">Aspergillus pseudoustus</name>
    <dbReference type="NCBI Taxonomy" id="1810923"/>
    <lineage>
        <taxon>Eukaryota</taxon>
        <taxon>Fungi</taxon>
        <taxon>Dikarya</taxon>
        <taxon>Ascomycota</taxon>
        <taxon>Pezizomycotina</taxon>
        <taxon>Eurotiomycetes</taxon>
        <taxon>Eurotiomycetidae</taxon>
        <taxon>Eurotiales</taxon>
        <taxon>Aspergillaceae</taxon>
        <taxon>Aspergillus</taxon>
        <taxon>Aspergillus subgen. Nidulantes</taxon>
    </lineage>
</organism>
<comment type="caution">
    <text evidence="3">The sequence shown here is derived from an EMBL/GenBank/DDBJ whole genome shotgun (WGS) entry which is preliminary data.</text>
</comment>
<evidence type="ECO:0000313" key="3">
    <source>
        <dbReference type="EMBL" id="KAL2845888.1"/>
    </source>
</evidence>
<feature type="domain" description="Xylanolytic transcriptional activator regulatory" evidence="2">
    <location>
        <begin position="196"/>
        <end position="267"/>
    </location>
</feature>
<dbReference type="InterPro" id="IPR007219">
    <property type="entry name" value="XnlR_reg_dom"/>
</dbReference>
<dbReference type="Proteomes" id="UP001610446">
    <property type="component" value="Unassembled WGS sequence"/>
</dbReference>
<evidence type="ECO:0000256" key="1">
    <source>
        <dbReference type="ARBA" id="ARBA00023242"/>
    </source>
</evidence>
<dbReference type="EMBL" id="JBFXLU010000068">
    <property type="protein sequence ID" value="KAL2845888.1"/>
    <property type="molecule type" value="Genomic_DNA"/>
</dbReference>
<gene>
    <name evidence="3" type="ORF">BJY01DRAFT_213832</name>
</gene>
<name>A0ABR4K0N9_9EURO</name>
<evidence type="ECO:0000313" key="4">
    <source>
        <dbReference type="Proteomes" id="UP001610446"/>
    </source>
</evidence>
<dbReference type="Pfam" id="PF04082">
    <property type="entry name" value="Fungal_trans"/>
    <property type="match status" value="1"/>
</dbReference>
<dbReference type="SMART" id="SM00906">
    <property type="entry name" value="Fungal_trans"/>
    <property type="match status" value="1"/>
</dbReference>
<dbReference type="InterPro" id="IPR052761">
    <property type="entry name" value="Fungal_Detox/Toxin_TFs"/>
</dbReference>
<protein>
    <submittedName>
        <fullName evidence="3">Fungal-specific transcription factor domain-containing protein</fullName>
    </submittedName>
</protein>
<dbReference type="PANTHER" id="PTHR47425">
    <property type="entry name" value="FARB-RELATED"/>
    <property type="match status" value="1"/>
</dbReference>
<proteinExistence type="predicted"/>
<evidence type="ECO:0000259" key="2">
    <source>
        <dbReference type="SMART" id="SM00906"/>
    </source>
</evidence>
<accession>A0ABR4K0N9</accession>
<keyword evidence="4" id="KW-1185">Reference proteome</keyword>
<sequence>MSKHPARGMDQTPGVFTTFPLDNILREVHRLLGPTWQLPPYSLPPYLSPPSPHLQEDDLDFLLRRGGLDTVEPELAQEIFKAYICHIHPFIPFLDLELFSDSIFGATSHHEGGGPENSRKISLLLFHAVMFAGAMFVDLKYLYAAGYVSRSSAVDVLFQRARVLYELNGEEDPFSVIQSLLLMTYRCENPEQHKDAQHWISVCVSLACKAGLQLDDRQDSNNIWKVDRILWWCIFTRDRLIALGLQRPPFIKDEMHISVPVLQCHDFQILKPGPTTSYAVSCYGNHKTSLERMFIEKTKLCRCIKDGAFSWPNYQAHIVASTAVQPRQVALFLSELELSHWLHDLPESIAFSQKPFLPTTDADLILYFHTAWLRLIYLKIFSTLNQQLLSLDTQECPVLSSATEAASILNGIYQKNSAFHFSTVKEGQLPLWLSAWMVPWPCRNCQMGQQLEFSNPSAGLA</sequence>
<keyword evidence="1" id="KW-0539">Nucleus</keyword>